<dbReference type="PANTHER" id="PTHR12701">
    <property type="entry name" value="BCR-ASSOCIATED PROTEIN, BAP"/>
    <property type="match status" value="1"/>
</dbReference>
<feature type="domain" description="Bap31/Bap29 cytoplasmic coiled-coil" evidence="15">
    <location>
        <begin position="104"/>
        <end position="169"/>
    </location>
</feature>
<evidence type="ECO:0000256" key="13">
    <source>
        <dbReference type="SAM" id="MobiDB-lite"/>
    </source>
</evidence>
<comment type="function">
    <text evidence="12">May play a role in anterograde transport of membrane proteins from the endoplasmic reticulum to the Golgi.</text>
</comment>
<dbReference type="GO" id="GO:0006915">
    <property type="term" value="P:apoptotic process"/>
    <property type="evidence" value="ECO:0007669"/>
    <property type="project" value="UniProtKB-KW"/>
</dbReference>
<comment type="caution">
    <text evidence="12">Lacks conserved residue(s) required for the propagation of feature annotation.</text>
</comment>
<dbReference type="InterPro" id="IPR041672">
    <property type="entry name" value="Bap31/Bap29_C"/>
</dbReference>
<evidence type="ECO:0000256" key="5">
    <source>
        <dbReference type="ARBA" id="ARBA00022703"/>
    </source>
</evidence>
<keyword evidence="8 12" id="KW-0653">Protein transport</keyword>
<keyword evidence="11 12" id="KW-0472">Membrane</keyword>
<evidence type="ECO:0000256" key="3">
    <source>
        <dbReference type="ARBA" id="ARBA00022448"/>
    </source>
</evidence>
<evidence type="ECO:0000256" key="4">
    <source>
        <dbReference type="ARBA" id="ARBA00022692"/>
    </source>
</evidence>
<comment type="similarity">
    <text evidence="2 12">Belongs to the BCAP29/BCAP31 family.</text>
</comment>
<feature type="region of interest" description="Disordered" evidence="13">
    <location>
        <begin position="112"/>
        <end position="137"/>
    </location>
</feature>
<evidence type="ECO:0000256" key="10">
    <source>
        <dbReference type="ARBA" id="ARBA00023054"/>
    </source>
</evidence>
<dbReference type="Pfam" id="PF05529">
    <property type="entry name" value="Bap31"/>
    <property type="match status" value="1"/>
</dbReference>
<evidence type="ECO:0000259" key="14">
    <source>
        <dbReference type="Pfam" id="PF05529"/>
    </source>
</evidence>
<keyword evidence="4 12" id="KW-0812">Transmembrane</keyword>
<feature type="compositionally biased region" description="Basic and acidic residues" evidence="13">
    <location>
        <begin position="112"/>
        <end position="125"/>
    </location>
</feature>
<proteinExistence type="inferred from homology"/>
<protein>
    <recommendedName>
        <fullName evidence="12">Endoplasmic reticulum transmembrane protein</fullName>
    </recommendedName>
</protein>
<dbReference type="GO" id="GO:0006886">
    <property type="term" value="P:intracellular protein transport"/>
    <property type="evidence" value="ECO:0007669"/>
    <property type="project" value="UniProtKB-UniRule"/>
</dbReference>
<accession>A0A7R9FNX4</accession>
<sequence length="169" mass="19307">MNALREIWHYSQQKETTKVGTDLDHEMQNSMKLFRAQRNLYISGFALFLWLIIRRLVTLLTDLANARVGADAAMKQAASASEAAKRFMESRDVKDDNAKNVDLEELKEMKEKLAAAEKEAERSGKNLEAMKSQSESLKNEYDRLLGEYEKLEKKLETVRGSGDSSKKDE</sequence>
<keyword evidence="17" id="KW-1185">Reference proteome</keyword>
<evidence type="ECO:0000256" key="1">
    <source>
        <dbReference type="ARBA" id="ARBA00004477"/>
    </source>
</evidence>
<dbReference type="Gene3D" id="1.20.5.110">
    <property type="match status" value="1"/>
</dbReference>
<dbReference type="FunFam" id="1.20.5.110:FF:000011">
    <property type="entry name" value="B-cell receptor-associated protein 29"/>
    <property type="match status" value="1"/>
</dbReference>
<dbReference type="InterPro" id="IPR008417">
    <property type="entry name" value="BAP29/BAP31"/>
</dbReference>
<evidence type="ECO:0000313" key="17">
    <source>
        <dbReference type="Proteomes" id="UP000677054"/>
    </source>
</evidence>
<evidence type="ECO:0000256" key="7">
    <source>
        <dbReference type="ARBA" id="ARBA00022892"/>
    </source>
</evidence>
<gene>
    <name evidence="16" type="ORF">DSTB1V02_LOCUS9650</name>
</gene>
<feature type="domain" description="BAP29/BAP31 transmembrane" evidence="14">
    <location>
        <begin position="2"/>
        <end position="67"/>
    </location>
</feature>
<keyword evidence="5" id="KW-0053">Apoptosis</keyword>
<dbReference type="OrthoDB" id="435607at2759"/>
<name>A0A7R9FNX4_9CRUS</name>
<feature type="transmembrane region" description="Helical" evidence="12">
    <location>
        <begin position="40"/>
        <end position="57"/>
    </location>
</feature>
<dbReference type="GO" id="GO:0006888">
    <property type="term" value="P:endoplasmic reticulum to Golgi vesicle-mediated transport"/>
    <property type="evidence" value="ECO:0007669"/>
    <property type="project" value="UniProtKB-UniRule"/>
</dbReference>
<evidence type="ECO:0000313" key="16">
    <source>
        <dbReference type="EMBL" id="CAD7249864.1"/>
    </source>
</evidence>
<dbReference type="InterPro" id="IPR040463">
    <property type="entry name" value="BAP29/BAP31_N"/>
</dbReference>
<organism evidence="16">
    <name type="scientific">Darwinula stevensoni</name>
    <dbReference type="NCBI Taxonomy" id="69355"/>
    <lineage>
        <taxon>Eukaryota</taxon>
        <taxon>Metazoa</taxon>
        <taxon>Ecdysozoa</taxon>
        <taxon>Arthropoda</taxon>
        <taxon>Crustacea</taxon>
        <taxon>Oligostraca</taxon>
        <taxon>Ostracoda</taxon>
        <taxon>Podocopa</taxon>
        <taxon>Podocopida</taxon>
        <taxon>Darwinulocopina</taxon>
        <taxon>Darwinuloidea</taxon>
        <taxon>Darwinulidae</taxon>
        <taxon>Darwinula</taxon>
    </lineage>
</organism>
<comment type="subcellular location">
    <subcellularLocation>
        <location evidence="1 12">Endoplasmic reticulum membrane</location>
        <topology evidence="1 12">Multi-pass membrane protein</topology>
    </subcellularLocation>
</comment>
<dbReference type="PANTHER" id="PTHR12701:SF20">
    <property type="entry name" value="ENDOPLASMIC RETICULUM TRANSMEMBRANE PROTEIN"/>
    <property type="match status" value="1"/>
</dbReference>
<evidence type="ECO:0000256" key="6">
    <source>
        <dbReference type="ARBA" id="ARBA00022824"/>
    </source>
</evidence>
<dbReference type="AlphaFoldDB" id="A0A7R9FNX4"/>
<keyword evidence="6 12" id="KW-0256">Endoplasmic reticulum</keyword>
<dbReference type="GO" id="GO:0070973">
    <property type="term" value="P:protein localization to endoplasmic reticulum exit site"/>
    <property type="evidence" value="ECO:0007669"/>
    <property type="project" value="UniProtKB-UniRule"/>
</dbReference>
<keyword evidence="10" id="KW-0175">Coiled coil</keyword>
<keyword evidence="7 12" id="KW-0931">ER-Golgi transport</keyword>
<evidence type="ECO:0000256" key="2">
    <source>
        <dbReference type="ARBA" id="ARBA00007956"/>
    </source>
</evidence>
<dbReference type="Pfam" id="PF18035">
    <property type="entry name" value="Bap31_Bap29_C"/>
    <property type="match status" value="1"/>
</dbReference>
<evidence type="ECO:0000256" key="9">
    <source>
        <dbReference type="ARBA" id="ARBA00022989"/>
    </source>
</evidence>
<dbReference type="GO" id="GO:0005789">
    <property type="term" value="C:endoplasmic reticulum membrane"/>
    <property type="evidence" value="ECO:0007669"/>
    <property type="project" value="UniProtKB-SubCell"/>
</dbReference>
<dbReference type="EMBL" id="LR902045">
    <property type="protein sequence ID" value="CAD7249864.1"/>
    <property type="molecule type" value="Genomic_DNA"/>
</dbReference>
<evidence type="ECO:0000256" key="11">
    <source>
        <dbReference type="ARBA" id="ARBA00023136"/>
    </source>
</evidence>
<keyword evidence="3 12" id="KW-0813">Transport</keyword>
<keyword evidence="9 12" id="KW-1133">Transmembrane helix</keyword>
<reference evidence="16" key="1">
    <citation type="submission" date="2020-11" db="EMBL/GenBank/DDBJ databases">
        <authorList>
            <person name="Tran Van P."/>
        </authorList>
    </citation>
    <scope>NUCLEOTIDE SEQUENCE</scope>
</reference>
<evidence type="ECO:0000256" key="12">
    <source>
        <dbReference type="RuleBase" id="RU367026"/>
    </source>
</evidence>
<dbReference type="EMBL" id="CAJPEV010002528">
    <property type="protein sequence ID" value="CAG0897207.1"/>
    <property type="molecule type" value="Genomic_DNA"/>
</dbReference>
<evidence type="ECO:0000256" key="8">
    <source>
        <dbReference type="ARBA" id="ARBA00022927"/>
    </source>
</evidence>
<dbReference type="Proteomes" id="UP000677054">
    <property type="component" value="Unassembled WGS sequence"/>
</dbReference>
<evidence type="ECO:0000259" key="15">
    <source>
        <dbReference type="Pfam" id="PF18035"/>
    </source>
</evidence>